<feature type="region of interest" description="Disordered" evidence="1">
    <location>
        <begin position="1"/>
        <end position="39"/>
    </location>
</feature>
<name>A0A8T0WWA4_PANVG</name>
<dbReference type="InterPro" id="IPR024752">
    <property type="entry name" value="Myb/SANT-like_dom"/>
</dbReference>
<keyword evidence="4" id="KW-1185">Reference proteome</keyword>
<evidence type="ECO:0000259" key="2">
    <source>
        <dbReference type="Pfam" id="PF12776"/>
    </source>
</evidence>
<feature type="compositionally biased region" description="Basic residues" evidence="1">
    <location>
        <begin position="17"/>
        <end position="33"/>
    </location>
</feature>
<feature type="region of interest" description="Disordered" evidence="1">
    <location>
        <begin position="233"/>
        <end position="283"/>
    </location>
</feature>
<dbReference type="AlphaFoldDB" id="A0A8T0WWA4"/>
<feature type="domain" description="Myb/SANT-like" evidence="2">
    <location>
        <begin position="47"/>
        <end position="140"/>
    </location>
</feature>
<evidence type="ECO:0000313" key="3">
    <source>
        <dbReference type="EMBL" id="KAG2649143.1"/>
    </source>
</evidence>
<accession>A0A8T0WWA4</accession>
<comment type="caution">
    <text evidence="3">The sequence shown here is derived from an EMBL/GenBank/DDBJ whole genome shotgun (WGS) entry which is preliminary data.</text>
</comment>
<protein>
    <recommendedName>
        <fullName evidence="2">Myb/SANT-like domain-containing protein</fullName>
    </recommendedName>
</protein>
<organism evidence="3 4">
    <name type="scientific">Panicum virgatum</name>
    <name type="common">Blackwell switchgrass</name>
    <dbReference type="NCBI Taxonomy" id="38727"/>
    <lineage>
        <taxon>Eukaryota</taxon>
        <taxon>Viridiplantae</taxon>
        <taxon>Streptophyta</taxon>
        <taxon>Embryophyta</taxon>
        <taxon>Tracheophyta</taxon>
        <taxon>Spermatophyta</taxon>
        <taxon>Magnoliopsida</taxon>
        <taxon>Liliopsida</taxon>
        <taxon>Poales</taxon>
        <taxon>Poaceae</taxon>
        <taxon>PACMAD clade</taxon>
        <taxon>Panicoideae</taxon>
        <taxon>Panicodae</taxon>
        <taxon>Paniceae</taxon>
        <taxon>Panicinae</taxon>
        <taxon>Panicum</taxon>
        <taxon>Panicum sect. Hiantes</taxon>
    </lineage>
</organism>
<dbReference type="EMBL" id="CM029038">
    <property type="protein sequence ID" value="KAG2649143.1"/>
    <property type="molecule type" value="Genomic_DNA"/>
</dbReference>
<sequence length="390" mass="44052">MYARGSPKFNMMQATSKQRKLSPRGGGVHKRASPKATQQVVRKRANWNLGLEKGLVELLHYHNNDCYKSQNGWSSEAWNRIIKMFQERFTHVSFSRLQIQEKEKELKRDYNLLKEAKKQSGVHWNEVLGLIEAKPPIWDNIILSYPKAKKFQTKPFPLFDSLGELYDGHVVEGSLNFTSLEPTTLEPARGTKVGASEDLELDDNNSAQFANLDDDDSDDEVRILQQSEPRCVAAMGSNRPRPAATRSGKEPTATSSGKEPTVPRSRKELNATNGGVKVGKRQNQENITGMLKNYMEMKAKQIEEEAAEKAKTVAEEADYSIKNCISLVNSIEELSSEEKAEAFNVFKDAQNRQIFMTAEPVARLIWLRNKIVWLLTYIGSVLVISNDICS</sequence>
<gene>
    <name evidence="3" type="ORF">PVAP13_1NG056400</name>
</gene>
<evidence type="ECO:0000256" key="1">
    <source>
        <dbReference type="SAM" id="MobiDB-lite"/>
    </source>
</evidence>
<dbReference type="PANTHER" id="PTHR46934:SF8">
    <property type="entry name" value="OS06G0481800 PROTEIN"/>
    <property type="match status" value="1"/>
</dbReference>
<proteinExistence type="predicted"/>
<evidence type="ECO:0000313" key="4">
    <source>
        <dbReference type="Proteomes" id="UP000823388"/>
    </source>
</evidence>
<dbReference type="PANTHER" id="PTHR46934">
    <property type="entry name" value="MYB_DNA-BIND_3 DOMAIN-CONTAINING PROTEIN-RELATED"/>
    <property type="match status" value="1"/>
</dbReference>
<dbReference type="Pfam" id="PF12776">
    <property type="entry name" value="Myb_DNA-bind_3"/>
    <property type="match status" value="1"/>
</dbReference>
<reference evidence="3" key="1">
    <citation type="submission" date="2020-05" db="EMBL/GenBank/DDBJ databases">
        <title>WGS assembly of Panicum virgatum.</title>
        <authorList>
            <person name="Lovell J.T."/>
            <person name="Jenkins J."/>
            <person name="Shu S."/>
            <person name="Juenger T.E."/>
            <person name="Schmutz J."/>
        </authorList>
    </citation>
    <scope>NUCLEOTIDE SEQUENCE</scope>
    <source>
        <strain evidence="3">AP13</strain>
    </source>
</reference>
<dbReference type="Proteomes" id="UP000823388">
    <property type="component" value="Chromosome 1N"/>
</dbReference>